<accession>A0A9K3GYN2</accession>
<proteinExistence type="predicted"/>
<evidence type="ECO:0000313" key="2">
    <source>
        <dbReference type="Proteomes" id="UP000215914"/>
    </source>
</evidence>
<sequence>MTVKAQQCACNGGLESQRRSRVVTRDYESQQLVASRNDGLGSSWSGYEWSCAGCESQRDSQSWSRLVLLWFRVVTTRFRLAI</sequence>
<gene>
    <name evidence="1" type="ORF">HanXRQr2_Chr16g0748021</name>
</gene>
<dbReference type="AlphaFoldDB" id="A0A9K3GYN2"/>
<evidence type="ECO:0000313" key="1">
    <source>
        <dbReference type="EMBL" id="KAF5759986.1"/>
    </source>
</evidence>
<dbReference type="EMBL" id="MNCJ02000331">
    <property type="protein sequence ID" value="KAF5759986.1"/>
    <property type="molecule type" value="Genomic_DNA"/>
</dbReference>
<dbReference type="Proteomes" id="UP000215914">
    <property type="component" value="Unassembled WGS sequence"/>
</dbReference>
<organism evidence="1 2">
    <name type="scientific">Helianthus annuus</name>
    <name type="common">Common sunflower</name>
    <dbReference type="NCBI Taxonomy" id="4232"/>
    <lineage>
        <taxon>Eukaryota</taxon>
        <taxon>Viridiplantae</taxon>
        <taxon>Streptophyta</taxon>
        <taxon>Embryophyta</taxon>
        <taxon>Tracheophyta</taxon>
        <taxon>Spermatophyta</taxon>
        <taxon>Magnoliopsida</taxon>
        <taxon>eudicotyledons</taxon>
        <taxon>Gunneridae</taxon>
        <taxon>Pentapetalae</taxon>
        <taxon>asterids</taxon>
        <taxon>campanulids</taxon>
        <taxon>Asterales</taxon>
        <taxon>Asteraceae</taxon>
        <taxon>Asteroideae</taxon>
        <taxon>Heliantheae alliance</taxon>
        <taxon>Heliantheae</taxon>
        <taxon>Helianthus</taxon>
    </lineage>
</organism>
<reference evidence="1" key="2">
    <citation type="submission" date="2020-06" db="EMBL/GenBank/DDBJ databases">
        <title>Helianthus annuus Genome sequencing and assembly Release 2.</title>
        <authorList>
            <person name="Gouzy J."/>
            <person name="Langlade N."/>
            <person name="Munos S."/>
        </authorList>
    </citation>
    <scope>NUCLEOTIDE SEQUENCE</scope>
    <source>
        <tissue evidence="1">Leaves</tissue>
    </source>
</reference>
<reference evidence="1" key="1">
    <citation type="journal article" date="2017" name="Nature">
        <title>The sunflower genome provides insights into oil metabolism, flowering and Asterid evolution.</title>
        <authorList>
            <person name="Badouin H."/>
            <person name="Gouzy J."/>
            <person name="Grassa C.J."/>
            <person name="Murat F."/>
            <person name="Staton S.E."/>
            <person name="Cottret L."/>
            <person name="Lelandais-Briere C."/>
            <person name="Owens G.L."/>
            <person name="Carrere S."/>
            <person name="Mayjonade B."/>
            <person name="Legrand L."/>
            <person name="Gill N."/>
            <person name="Kane N.C."/>
            <person name="Bowers J.E."/>
            <person name="Hubner S."/>
            <person name="Bellec A."/>
            <person name="Berard A."/>
            <person name="Berges H."/>
            <person name="Blanchet N."/>
            <person name="Boniface M.C."/>
            <person name="Brunel D."/>
            <person name="Catrice O."/>
            <person name="Chaidir N."/>
            <person name="Claudel C."/>
            <person name="Donnadieu C."/>
            <person name="Faraut T."/>
            <person name="Fievet G."/>
            <person name="Helmstetter N."/>
            <person name="King M."/>
            <person name="Knapp S.J."/>
            <person name="Lai Z."/>
            <person name="Le Paslier M.C."/>
            <person name="Lippi Y."/>
            <person name="Lorenzon L."/>
            <person name="Mandel J.R."/>
            <person name="Marage G."/>
            <person name="Marchand G."/>
            <person name="Marquand E."/>
            <person name="Bret-Mestries E."/>
            <person name="Morien E."/>
            <person name="Nambeesan S."/>
            <person name="Nguyen T."/>
            <person name="Pegot-Espagnet P."/>
            <person name="Pouilly N."/>
            <person name="Raftis F."/>
            <person name="Sallet E."/>
            <person name="Schiex T."/>
            <person name="Thomas J."/>
            <person name="Vandecasteele C."/>
            <person name="Vares D."/>
            <person name="Vear F."/>
            <person name="Vautrin S."/>
            <person name="Crespi M."/>
            <person name="Mangin B."/>
            <person name="Burke J.M."/>
            <person name="Salse J."/>
            <person name="Munos S."/>
            <person name="Vincourt P."/>
            <person name="Rieseberg L.H."/>
            <person name="Langlade N.B."/>
        </authorList>
    </citation>
    <scope>NUCLEOTIDE SEQUENCE</scope>
    <source>
        <tissue evidence="1">Leaves</tissue>
    </source>
</reference>
<keyword evidence="2" id="KW-1185">Reference proteome</keyword>
<dbReference type="Gramene" id="mRNA:HanXRQr2_Chr16g0748021">
    <property type="protein sequence ID" value="CDS:HanXRQr2_Chr16g0748021.1"/>
    <property type="gene ID" value="HanXRQr2_Chr16g0748021"/>
</dbReference>
<comment type="caution">
    <text evidence="1">The sequence shown here is derived from an EMBL/GenBank/DDBJ whole genome shotgun (WGS) entry which is preliminary data.</text>
</comment>
<protein>
    <submittedName>
        <fullName evidence="1">Uncharacterized protein</fullName>
    </submittedName>
</protein>
<name>A0A9K3GYN2_HELAN</name>